<keyword evidence="9" id="KW-1185">Reference proteome</keyword>
<dbReference type="InterPro" id="IPR001841">
    <property type="entry name" value="Znf_RING"/>
</dbReference>
<feature type="compositionally biased region" description="Low complexity" evidence="5">
    <location>
        <begin position="394"/>
        <end position="406"/>
    </location>
</feature>
<proteinExistence type="predicted"/>
<evidence type="ECO:0000256" key="1">
    <source>
        <dbReference type="ARBA" id="ARBA00022723"/>
    </source>
</evidence>
<evidence type="ECO:0000259" key="7">
    <source>
        <dbReference type="PROSITE" id="PS50178"/>
    </source>
</evidence>
<accession>A0A6A5YVH8</accession>
<feature type="compositionally biased region" description="Polar residues" evidence="5">
    <location>
        <begin position="32"/>
        <end position="42"/>
    </location>
</feature>
<dbReference type="InterPro" id="IPR000306">
    <property type="entry name" value="Znf_FYVE"/>
</dbReference>
<dbReference type="PROSITE" id="PS50178">
    <property type="entry name" value="ZF_FYVE"/>
    <property type="match status" value="1"/>
</dbReference>
<evidence type="ECO:0000256" key="2">
    <source>
        <dbReference type="ARBA" id="ARBA00022771"/>
    </source>
</evidence>
<name>A0A6A5YVH8_9PLEO</name>
<organism evidence="8 9">
    <name type="scientific">Lophiotrema nucula</name>
    <dbReference type="NCBI Taxonomy" id="690887"/>
    <lineage>
        <taxon>Eukaryota</taxon>
        <taxon>Fungi</taxon>
        <taxon>Dikarya</taxon>
        <taxon>Ascomycota</taxon>
        <taxon>Pezizomycotina</taxon>
        <taxon>Dothideomycetes</taxon>
        <taxon>Pleosporomycetidae</taxon>
        <taxon>Pleosporales</taxon>
        <taxon>Lophiotremataceae</taxon>
        <taxon>Lophiotrema</taxon>
    </lineage>
</organism>
<feature type="region of interest" description="Disordered" evidence="5">
    <location>
        <begin position="110"/>
        <end position="243"/>
    </location>
</feature>
<dbReference type="InterPro" id="IPR017455">
    <property type="entry name" value="Znf_FYVE-rel"/>
</dbReference>
<feature type="domain" description="RING-type" evidence="6">
    <location>
        <begin position="596"/>
        <end position="639"/>
    </location>
</feature>
<feature type="compositionally biased region" description="Pro residues" evidence="5">
    <location>
        <begin position="354"/>
        <end position="365"/>
    </location>
</feature>
<dbReference type="SMART" id="SM00184">
    <property type="entry name" value="RING"/>
    <property type="match status" value="1"/>
</dbReference>
<feature type="compositionally biased region" description="Low complexity" evidence="5">
    <location>
        <begin position="533"/>
        <end position="546"/>
    </location>
</feature>
<feature type="compositionally biased region" description="Pro residues" evidence="5">
    <location>
        <begin position="218"/>
        <end position="227"/>
    </location>
</feature>
<dbReference type="InterPro" id="IPR011011">
    <property type="entry name" value="Znf_FYVE_PHD"/>
</dbReference>
<feature type="region of interest" description="Disordered" evidence="5">
    <location>
        <begin position="354"/>
        <end position="470"/>
    </location>
</feature>
<dbReference type="CDD" id="cd16489">
    <property type="entry name" value="mRING-CH-C4HC2H_ZNRF"/>
    <property type="match status" value="1"/>
</dbReference>
<protein>
    <submittedName>
        <fullName evidence="8">FYVE zinc finger-domain-containing protein</fullName>
    </submittedName>
</protein>
<dbReference type="GO" id="GO:0008270">
    <property type="term" value="F:zinc ion binding"/>
    <property type="evidence" value="ECO:0007669"/>
    <property type="project" value="UniProtKB-KW"/>
</dbReference>
<evidence type="ECO:0000313" key="8">
    <source>
        <dbReference type="EMBL" id="KAF2110986.1"/>
    </source>
</evidence>
<feature type="region of interest" description="Disordered" evidence="5">
    <location>
        <begin position="1"/>
        <end position="86"/>
    </location>
</feature>
<keyword evidence="3" id="KW-0862">Zinc</keyword>
<reference evidence="8" key="1">
    <citation type="journal article" date="2020" name="Stud. Mycol.">
        <title>101 Dothideomycetes genomes: a test case for predicting lifestyles and emergence of pathogens.</title>
        <authorList>
            <person name="Haridas S."/>
            <person name="Albert R."/>
            <person name="Binder M."/>
            <person name="Bloem J."/>
            <person name="Labutti K."/>
            <person name="Salamov A."/>
            <person name="Andreopoulos B."/>
            <person name="Baker S."/>
            <person name="Barry K."/>
            <person name="Bills G."/>
            <person name="Bluhm B."/>
            <person name="Cannon C."/>
            <person name="Castanera R."/>
            <person name="Culley D."/>
            <person name="Daum C."/>
            <person name="Ezra D."/>
            <person name="Gonzalez J."/>
            <person name="Henrissat B."/>
            <person name="Kuo A."/>
            <person name="Liang C."/>
            <person name="Lipzen A."/>
            <person name="Lutzoni F."/>
            <person name="Magnuson J."/>
            <person name="Mondo S."/>
            <person name="Nolan M."/>
            <person name="Ohm R."/>
            <person name="Pangilinan J."/>
            <person name="Park H.-J."/>
            <person name="Ramirez L."/>
            <person name="Alfaro M."/>
            <person name="Sun H."/>
            <person name="Tritt A."/>
            <person name="Yoshinaga Y."/>
            <person name="Zwiers L.-H."/>
            <person name="Turgeon B."/>
            <person name="Goodwin S."/>
            <person name="Spatafora J."/>
            <person name="Crous P."/>
            <person name="Grigoriev I."/>
        </authorList>
    </citation>
    <scope>NUCLEOTIDE SEQUENCE</scope>
    <source>
        <strain evidence="8">CBS 627.86</strain>
    </source>
</reference>
<dbReference type="PROSITE" id="PS50089">
    <property type="entry name" value="ZF_RING_2"/>
    <property type="match status" value="1"/>
</dbReference>
<gene>
    <name evidence="8" type="ORF">BDV96DRAFT_193778</name>
</gene>
<dbReference type="SUPFAM" id="SSF57850">
    <property type="entry name" value="RING/U-box"/>
    <property type="match status" value="1"/>
</dbReference>
<sequence length="642" mass="69877">MSSRLHHVQLREDSPSSSSSSSDAENEEPSSRISVDYNNNMSFHRRRMASQSTPTLVNQFDGAGHSTQAGRGVNRMRSRSDRGGHGAVASHFLAQPQEHQTWMDFLRDSGEEHDASTLAPPVVPNFNLPRPPSQTHLNSPLPPIPTHASNSRFNLPARPPRSSEASSISSSRASERKRRLTTPESPVRRPSGIRMAHSGSIPGGSSSDPILLSSSPVPGRPPMPPQFPSHTSAGSAGTGRRESDIVLPPWQPDAEVTSCPVCGSQFTFFHRKHHCRKCGRVVCSGCSPHRITIPRQFIVHPPNDPASGANMIDLTSDDESNAMSAFGPFRNPALGGGEEVRVCNPCVPDPNYSPPPQYSPAPNRPFPSYYATTGAGRPPQAGGPPLPPPRGHRGSQSVSSGSQTVGRDQMHRSRDVFNDRRVSYHDRSRVADLWPPTHPPPPGHVHEPPSYTSTGFAPPQPHPGVLPGGRRRFMEPREVQQPAPRRQIAEEDECPVCLRELPPKGPDGNEDARTEHINECIAQHSASPPPPTSTTNPSATSTSLPSQRTRGMSNPAGALGNGEGSSHRVSLSQLTMFPYVATEKDCVDEDGRTAECVICLEDFEAGDKMSRLACWCKFHEKCIRDWWDKKGRGACPTHQLHD</sequence>
<keyword evidence="1" id="KW-0479">Metal-binding</keyword>
<dbReference type="Proteomes" id="UP000799770">
    <property type="component" value="Unassembled WGS sequence"/>
</dbReference>
<feature type="region of interest" description="Disordered" evidence="5">
    <location>
        <begin position="522"/>
        <end position="567"/>
    </location>
</feature>
<dbReference type="Gene3D" id="3.30.40.10">
    <property type="entry name" value="Zinc/RING finger domain, C3HC4 (zinc finger)"/>
    <property type="match status" value="2"/>
</dbReference>
<dbReference type="InterPro" id="IPR013083">
    <property type="entry name" value="Znf_RING/FYVE/PHD"/>
</dbReference>
<dbReference type="EMBL" id="ML977336">
    <property type="protein sequence ID" value="KAF2110986.1"/>
    <property type="molecule type" value="Genomic_DNA"/>
</dbReference>
<feature type="compositionally biased region" description="Low complexity" evidence="5">
    <location>
        <begin position="160"/>
        <end position="172"/>
    </location>
</feature>
<dbReference type="OrthoDB" id="660555at2759"/>
<feature type="compositionally biased region" description="Basic and acidic residues" evidence="5">
    <location>
        <begin position="408"/>
        <end position="430"/>
    </location>
</feature>
<dbReference type="AlphaFoldDB" id="A0A6A5YVH8"/>
<evidence type="ECO:0000256" key="4">
    <source>
        <dbReference type="PROSITE-ProRule" id="PRU00175"/>
    </source>
</evidence>
<dbReference type="PANTHER" id="PTHR23164">
    <property type="entry name" value="EARLY ENDOSOME ANTIGEN 1"/>
    <property type="match status" value="1"/>
</dbReference>
<feature type="compositionally biased region" description="Polar residues" evidence="5">
    <location>
        <begin position="49"/>
        <end position="58"/>
    </location>
</feature>
<evidence type="ECO:0000259" key="6">
    <source>
        <dbReference type="PROSITE" id="PS50089"/>
    </source>
</evidence>
<feature type="domain" description="FYVE-type" evidence="7">
    <location>
        <begin position="253"/>
        <end position="351"/>
    </location>
</feature>
<evidence type="ECO:0000256" key="5">
    <source>
        <dbReference type="SAM" id="MobiDB-lite"/>
    </source>
</evidence>
<dbReference type="Pfam" id="PF01363">
    <property type="entry name" value="FYVE"/>
    <property type="match status" value="1"/>
</dbReference>
<dbReference type="SUPFAM" id="SSF57903">
    <property type="entry name" value="FYVE/PHD zinc finger"/>
    <property type="match status" value="1"/>
</dbReference>
<feature type="compositionally biased region" description="Low complexity" evidence="5">
    <location>
        <begin position="198"/>
        <end position="217"/>
    </location>
</feature>
<dbReference type="Pfam" id="PF13639">
    <property type="entry name" value="zf-RING_2"/>
    <property type="match status" value="1"/>
</dbReference>
<evidence type="ECO:0000313" key="9">
    <source>
        <dbReference type="Proteomes" id="UP000799770"/>
    </source>
</evidence>
<evidence type="ECO:0000256" key="3">
    <source>
        <dbReference type="ARBA" id="ARBA00022833"/>
    </source>
</evidence>
<keyword evidence="2 4" id="KW-0863">Zinc-finger</keyword>
<dbReference type="SMART" id="SM00064">
    <property type="entry name" value="FYVE"/>
    <property type="match status" value="1"/>
</dbReference>